<accession>A0A1I2SSI4</accession>
<feature type="transmembrane region" description="Helical" evidence="1">
    <location>
        <begin position="7"/>
        <end position="25"/>
    </location>
</feature>
<protein>
    <submittedName>
        <fullName evidence="2">Uncharacterized protein</fullName>
    </submittedName>
</protein>
<organism evidence="2 3">
    <name type="scientific">Corynebacterium spheniscorum</name>
    <dbReference type="NCBI Taxonomy" id="185761"/>
    <lineage>
        <taxon>Bacteria</taxon>
        <taxon>Bacillati</taxon>
        <taxon>Actinomycetota</taxon>
        <taxon>Actinomycetes</taxon>
        <taxon>Mycobacteriales</taxon>
        <taxon>Corynebacteriaceae</taxon>
        <taxon>Corynebacterium</taxon>
    </lineage>
</organism>
<evidence type="ECO:0000313" key="3">
    <source>
        <dbReference type="Proteomes" id="UP000199065"/>
    </source>
</evidence>
<dbReference type="STRING" id="185761.SAMN05660282_01230"/>
<evidence type="ECO:0000256" key="1">
    <source>
        <dbReference type="SAM" id="Phobius"/>
    </source>
</evidence>
<name>A0A1I2SSI4_9CORY</name>
<reference evidence="2 3" key="1">
    <citation type="submission" date="2016-10" db="EMBL/GenBank/DDBJ databases">
        <authorList>
            <person name="de Groot N.N."/>
        </authorList>
    </citation>
    <scope>NUCLEOTIDE SEQUENCE [LARGE SCALE GENOMIC DNA]</scope>
    <source>
        <strain>J11</strain>
        <strain evidence="3">PG 39</strain>
    </source>
</reference>
<keyword evidence="3" id="KW-1185">Reference proteome</keyword>
<dbReference type="RefSeq" id="WP_092285501.1">
    <property type="nucleotide sequence ID" value="NZ_FOPJ01000006.1"/>
</dbReference>
<keyword evidence="1" id="KW-0472">Membrane</keyword>
<gene>
    <name evidence="2" type="ORF">SAMN05660282_01230</name>
</gene>
<proteinExistence type="predicted"/>
<dbReference type="EMBL" id="FOPJ01000006">
    <property type="protein sequence ID" value="SFG55805.1"/>
    <property type="molecule type" value="Genomic_DNA"/>
</dbReference>
<dbReference type="AlphaFoldDB" id="A0A1I2SSI4"/>
<feature type="transmembrane region" description="Helical" evidence="1">
    <location>
        <begin position="31"/>
        <end position="50"/>
    </location>
</feature>
<keyword evidence="1" id="KW-1133">Transmembrane helix</keyword>
<dbReference type="Proteomes" id="UP000199065">
    <property type="component" value="Unassembled WGS sequence"/>
</dbReference>
<sequence length="64" mass="7523">MSTAARMLPMIWVRFAALLIFGIYVAYRQAWWLLVFAVVMMLLTISQLVVGHRARREEQAELRQ</sequence>
<keyword evidence="1" id="KW-0812">Transmembrane</keyword>
<evidence type="ECO:0000313" key="2">
    <source>
        <dbReference type="EMBL" id="SFG55805.1"/>
    </source>
</evidence>